<dbReference type="InterPro" id="IPR035654">
    <property type="entry name" value="LepA_IV"/>
</dbReference>
<keyword evidence="14" id="KW-0251">Elongation factor</keyword>
<evidence type="ECO:0000256" key="10">
    <source>
        <dbReference type="ARBA" id="ARBA00061052"/>
    </source>
</evidence>
<organism evidence="14 15">
    <name type="scientific">Velamenicoccus archaeovorus</name>
    <dbReference type="NCBI Taxonomy" id="1930593"/>
    <lineage>
        <taxon>Bacteria</taxon>
        <taxon>Pseudomonadati</taxon>
        <taxon>Candidatus Omnitrophota</taxon>
        <taxon>Candidatus Velamenicoccus</taxon>
    </lineage>
</organism>
<evidence type="ECO:0000256" key="2">
    <source>
        <dbReference type="ARBA" id="ARBA00022475"/>
    </source>
</evidence>
<dbReference type="CDD" id="cd03699">
    <property type="entry name" value="EF4_II"/>
    <property type="match status" value="1"/>
</dbReference>
<feature type="binding site" evidence="12">
    <location>
        <begin position="17"/>
        <end position="22"/>
    </location>
    <ligand>
        <name>GTP</name>
        <dbReference type="ChEBI" id="CHEBI:37565"/>
    </ligand>
</feature>
<evidence type="ECO:0000256" key="6">
    <source>
        <dbReference type="ARBA" id="ARBA00023134"/>
    </source>
</evidence>
<protein>
    <recommendedName>
        <fullName evidence="11 12">Elongation factor 4</fullName>
        <shortName evidence="12">EF-4</shortName>
        <ecNumber evidence="11 12">3.6.5.n1</ecNumber>
    </recommendedName>
    <alternativeName>
        <fullName evidence="12">Ribosomal back-translocase LepA</fullName>
    </alternativeName>
</protein>
<dbReference type="InterPro" id="IPR013842">
    <property type="entry name" value="LepA_CTD"/>
</dbReference>
<name>A0A410P488_VELA1</name>
<dbReference type="InterPro" id="IPR027417">
    <property type="entry name" value="P-loop_NTPase"/>
</dbReference>
<dbReference type="AlphaFoldDB" id="A0A410P488"/>
<dbReference type="FunFam" id="3.30.70.240:FF:000007">
    <property type="entry name" value="Translation factor GUF1, mitochondrial"/>
    <property type="match status" value="1"/>
</dbReference>
<dbReference type="NCBIfam" id="TIGR01393">
    <property type="entry name" value="lepA"/>
    <property type="match status" value="1"/>
</dbReference>
<dbReference type="PROSITE" id="PS51722">
    <property type="entry name" value="G_TR_2"/>
    <property type="match status" value="1"/>
</dbReference>
<dbReference type="CDD" id="cd16260">
    <property type="entry name" value="EF4_III"/>
    <property type="match status" value="1"/>
</dbReference>
<dbReference type="InterPro" id="IPR000640">
    <property type="entry name" value="EFG_V-like"/>
</dbReference>
<evidence type="ECO:0000256" key="7">
    <source>
        <dbReference type="ARBA" id="ARBA00023136"/>
    </source>
</evidence>
<comment type="function">
    <text evidence="9 12">Required for accurate and efficient protein synthesis under certain stress conditions. May act as a fidelity factor of the translation reaction, by catalyzing a one-codon backward translocation of tRNAs on improperly translocated ribosomes. Back-translocation proceeds from a post-translocation (POST) complex to a pre-translocation (PRE) complex, thus giving elongation factor G a second chance to translocate the tRNAs correctly. Binds to ribosomes in a GTP-dependent manner.</text>
</comment>
<evidence type="ECO:0000256" key="8">
    <source>
        <dbReference type="ARBA" id="ARBA00050293"/>
    </source>
</evidence>
<feature type="binding site" evidence="12">
    <location>
        <begin position="134"/>
        <end position="137"/>
    </location>
    <ligand>
        <name>GTP</name>
        <dbReference type="ChEBI" id="CHEBI:37565"/>
    </ligand>
</feature>
<keyword evidence="15" id="KW-1185">Reference proteome</keyword>
<evidence type="ECO:0000256" key="5">
    <source>
        <dbReference type="ARBA" id="ARBA00022917"/>
    </source>
</evidence>
<dbReference type="Gene3D" id="3.30.70.240">
    <property type="match status" value="1"/>
</dbReference>
<feature type="domain" description="Tr-type G" evidence="13">
    <location>
        <begin position="5"/>
        <end position="187"/>
    </location>
</feature>
<evidence type="ECO:0000259" key="13">
    <source>
        <dbReference type="PROSITE" id="PS51722"/>
    </source>
</evidence>
<comment type="similarity">
    <text evidence="10">Belongs to the GTP-binding elongation factor family. LepA subfamily.</text>
</comment>
<dbReference type="SUPFAM" id="SSF54980">
    <property type="entry name" value="EF-G C-terminal domain-like"/>
    <property type="match status" value="2"/>
</dbReference>
<gene>
    <name evidence="12" type="primary">lepA</name>
    <name evidence="14" type="ORF">BU251_03895</name>
</gene>
<dbReference type="GO" id="GO:0003924">
    <property type="term" value="F:GTPase activity"/>
    <property type="evidence" value="ECO:0007669"/>
    <property type="project" value="UniProtKB-UniRule"/>
</dbReference>
<dbReference type="SUPFAM" id="SSF52540">
    <property type="entry name" value="P-loop containing nucleoside triphosphate hydrolases"/>
    <property type="match status" value="1"/>
</dbReference>
<dbReference type="HAMAP" id="MF_00071">
    <property type="entry name" value="LepA"/>
    <property type="match status" value="1"/>
</dbReference>
<dbReference type="Pfam" id="PF00009">
    <property type="entry name" value="GTP_EFTU"/>
    <property type="match status" value="1"/>
</dbReference>
<dbReference type="PANTHER" id="PTHR43512:SF4">
    <property type="entry name" value="TRANSLATION FACTOR GUF1 HOMOLOG, CHLOROPLASTIC"/>
    <property type="match status" value="1"/>
</dbReference>
<dbReference type="Pfam" id="PF00679">
    <property type="entry name" value="EFG_C"/>
    <property type="match status" value="1"/>
</dbReference>
<dbReference type="InterPro" id="IPR000795">
    <property type="entry name" value="T_Tr_GTP-bd_dom"/>
</dbReference>
<dbReference type="FunFam" id="2.40.30.10:FF:000015">
    <property type="entry name" value="Translation factor GUF1, mitochondrial"/>
    <property type="match status" value="1"/>
</dbReference>
<keyword evidence="6 12" id="KW-0342">GTP-binding</keyword>
<keyword evidence="2 12" id="KW-1003">Cell membrane</keyword>
<dbReference type="NCBIfam" id="TIGR00231">
    <property type="entry name" value="small_GTP"/>
    <property type="match status" value="1"/>
</dbReference>
<dbReference type="Gene3D" id="2.40.30.10">
    <property type="entry name" value="Translation factors"/>
    <property type="match status" value="1"/>
</dbReference>
<dbReference type="InterPro" id="IPR004161">
    <property type="entry name" value="EFTu-like_2"/>
</dbReference>
<sequence>MNPREHVRNFSIIAHIDHGKSTLADRILEYVGAIDKRHFHAQLLDDMEIEQERGITIKASAVTINYKADDGHTYTLNLIDTPGHVDFTYEVSKSLAACEGALLLVDASQGIEAQTVANFFLAREHNLKIIPVINKIDIAGIDIDRVKEQITDILRLEEDDILLASAKEGIGIKEILERVVQTIPAPSGDDNNPLETLIFDSSFDTYKGVVIYGRLFNGQLALGDTIRMMQANKICTVEEIGVFRPQMTSTKALHCGEVGYITANIRDPKEILIGDTITLADHPAQQPLPGYKKVKPMVFCGIYPVNAKDFAELKVAMEKLGLNDSSFVYETETSQSFGYGFRCGFLGLLHMEIVQERLEREYNLNLVLTTPNVVYRITTRDDKVMEVDNPAKLPDPVQIKLAEEPFVRAFMIVPTNAIEEVCELTKQRRGEFLANDYLGEERVKVIYRMPLAEVIVDFYDKIKSVTRGYGSLDYEFDGYNPTKLVKLDILINGKICDAFSCLIHKDKAQAKGRLLVEKLRELIPRQLYLINLQAAIGGTILASEKIRPVGKNVTAKCYGGDITRKRKLWEKQKEGKKRLKQVGNVEIPQEAFLAALKI</sequence>
<dbReference type="CDD" id="cd03709">
    <property type="entry name" value="lepA_C"/>
    <property type="match status" value="1"/>
</dbReference>
<dbReference type="InterPro" id="IPR006297">
    <property type="entry name" value="EF-4"/>
</dbReference>
<dbReference type="FunFam" id="3.40.50.300:FF:000078">
    <property type="entry name" value="Elongation factor 4"/>
    <property type="match status" value="1"/>
</dbReference>
<dbReference type="RefSeq" id="WP_128699574.1">
    <property type="nucleotide sequence ID" value="NZ_CP019384.1"/>
</dbReference>
<dbReference type="EMBL" id="CP019384">
    <property type="protein sequence ID" value="QAT16932.1"/>
    <property type="molecule type" value="Genomic_DNA"/>
</dbReference>
<dbReference type="Proteomes" id="UP000287243">
    <property type="component" value="Chromosome"/>
</dbReference>
<dbReference type="InterPro" id="IPR005225">
    <property type="entry name" value="Small_GTP-bd"/>
</dbReference>
<evidence type="ECO:0000256" key="4">
    <source>
        <dbReference type="ARBA" id="ARBA00022801"/>
    </source>
</evidence>
<keyword evidence="5 12" id="KW-0648">Protein biosynthesis</keyword>
<dbReference type="InterPro" id="IPR035647">
    <property type="entry name" value="EFG_III/V"/>
</dbReference>
<comment type="subcellular location">
    <subcellularLocation>
        <location evidence="12">Cell membrane</location>
        <topology evidence="12">Peripheral membrane protein</topology>
        <orientation evidence="12">Cytoplasmic side</orientation>
    </subcellularLocation>
</comment>
<dbReference type="Gene3D" id="3.40.50.300">
    <property type="entry name" value="P-loop containing nucleotide triphosphate hydrolases"/>
    <property type="match status" value="1"/>
</dbReference>
<dbReference type="GO" id="GO:0045727">
    <property type="term" value="P:positive regulation of translation"/>
    <property type="evidence" value="ECO:0007669"/>
    <property type="project" value="UniProtKB-UniRule"/>
</dbReference>
<dbReference type="GO" id="GO:0005525">
    <property type="term" value="F:GTP binding"/>
    <property type="evidence" value="ECO:0007669"/>
    <property type="project" value="UniProtKB-UniRule"/>
</dbReference>
<dbReference type="GO" id="GO:0003746">
    <property type="term" value="F:translation elongation factor activity"/>
    <property type="evidence" value="ECO:0007669"/>
    <property type="project" value="UniProtKB-UniRule"/>
</dbReference>
<dbReference type="GO" id="GO:0005886">
    <property type="term" value="C:plasma membrane"/>
    <property type="evidence" value="ECO:0007669"/>
    <property type="project" value="UniProtKB-SubCell"/>
</dbReference>
<dbReference type="EC" id="3.6.5.n1" evidence="11 12"/>
<evidence type="ECO:0000256" key="1">
    <source>
        <dbReference type="ARBA" id="ARBA00005454"/>
    </source>
</evidence>
<dbReference type="Pfam" id="PF03144">
    <property type="entry name" value="GTP_EFTU_D2"/>
    <property type="match status" value="1"/>
</dbReference>
<dbReference type="Pfam" id="PF06421">
    <property type="entry name" value="LepA_C"/>
    <property type="match status" value="1"/>
</dbReference>
<comment type="similarity">
    <text evidence="1 12">Belongs to the TRAFAC class translation factor GTPase superfamily. Classic translation factor GTPase family. LepA subfamily.</text>
</comment>
<dbReference type="KEGG" id="vai:BU251_03895"/>
<dbReference type="PRINTS" id="PR00315">
    <property type="entry name" value="ELONGATNFCT"/>
</dbReference>
<evidence type="ECO:0000256" key="11">
    <source>
        <dbReference type="ARBA" id="ARBA00066744"/>
    </source>
</evidence>
<keyword evidence="7 12" id="KW-0472">Membrane</keyword>
<dbReference type="Gene3D" id="3.30.70.870">
    <property type="entry name" value="Elongation Factor G (Translational Gtpase), domain 3"/>
    <property type="match status" value="1"/>
</dbReference>
<dbReference type="PANTHER" id="PTHR43512">
    <property type="entry name" value="TRANSLATION FACTOR GUF1-RELATED"/>
    <property type="match status" value="1"/>
</dbReference>
<keyword evidence="4 12" id="KW-0378">Hydrolase</keyword>
<dbReference type="InterPro" id="IPR038363">
    <property type="entry name" value="LepA_C_sf"/>
</dbReference>
<evidence type="ECO:0000313" key="15">
    <source>
        <dbReference type="Proteomes" id="UP000287243"/>
    </source>
</evidence>
<evidence type="ECO:0000256" key="9">
    <source>
        <dbReference type="ARBA" id="ARBA00057626"/>
    </source>
</evidence>
<reference evidence="14 15" key="1">
    <citation type="submission" date="2017-01" db="EMBL/GenBank/DDBJ databases">
        <title>First insights into the biology of 'candidatus Vampirococcus archaeovorus'.</title>
        <authorList>
            <person name="Kizina J."/>
            <person name="Jordan S."/>
            <person name="Stueber K."/>
            <person name="Reinhardt R."/>
            <person name="Harder J."/>
        </authorList>
    </citation>
    <scope>NUCLEOTIDE SEQUENCE [LARGE SCALE GENOMIC DNA]</scope>
    <source>
        <strain evidence="14 15">LiM</strain>
    </source>
</reference>
<dbReference type="CDD" id="cd01890">
    <property type="entry name" value="LepA"/>
    <property type="match status" value="1"/>
</dbReference>
<proteinExistence type="inferred from homology"/>
<dbReference type="Gene3D" id="3.30.70.2570">
    <property type="entry name" value="Elongation factor 4, C-terminal domain"/>
    <property type="match status" value="1"/>
</dbReference>
<dbReference type="FunFam" id="3.30.70.2570:FF:000001">
    <property type="entry name" value="Translation factor GUF1, mitochondrial"/>
    <property type="match status" value="1"/>
</dbReference>
<evidence type="ECO:0000313" key="14">
    <source>
        <dbReference type="EMBL" id="QAT16932.1"/>
    </source>
</evidence>
<evidence type="ECO:0000256" key="3">
    <source>
        <dbReference type="ARBA" id="ARBA00022741"/>
    </source>
</evidence>
<dbReference type="OrthoDB" id="9801591at2"/>
<dbReference type="FunFam" id="3.30.70.870:FF:000004">
    <property type="entry name" value="Translation factor GUF1, mitochondrial"/>
    <property type="match status" value="1"/>
</dbReference>
<accession>A0A410P488</accession>
<evidence type="ECO:0000256" key="12">
    <source>
        <dbReference type="HAMAP-Rule" id="MF_00071"/>
    </source>
</evidence>
<keyword evidence="3 12" id="KW-0547">Nucleotide-binding</keyword>
<comment type="catalytic activity">
    <reaction evidence="8 12">
        <text>GTP + H2O = GDP + phosphate + H(+)</text>
        <dbReference type="Rhea" id="RHEA:19669"/>
        <dbReference type="ChEBI" id="CHEBI:15377"/>
        <dbReference type="ChEBI" id="CHEBI:15378"/>
        <dbReference type="ChEBI" id="CHEBI:37565"/>
        <dbReference type="ChEBI" id="CHEBI:43474"/>
        <dbReference type="ChEBI" id="CHEBI:58189"/>
        <dbReference type="EC" id="3.6.5.n1"/>
    </reaction>
</comment>
<dbReference type="GO" id="GO:0043022">
    <property type="term" value="F:ribosome binding"/>
    <property type="evidence" value="ECO:0007669"/>
    <property type="project" value="UniProtKB-UniRule"/>
</dbReference>